<dbReference type="AlphaFoldDB" id="A0A084AED4"/>
<feature type="chain" id="PRO_5038555791" description="Lipoprotein" evidence="2">
    <location>
        <begin position="35"/>
        <end position="394"/>
    </location>
</feature>
<keyword evidence="2" id="KW-0732">Signal</keyword>
<protein>
    <recommendedName>
        <fullName evidence="5">Lipoprotein</fullName>
    </recommendedName>
</protein>
<evidence type="ECO:0000313" key="4">
    <source>
        <dbReference type="Proteomes" id="UP000028401"/>
    </source>
</evidence>
<evidence type="ECO:0000256" key="1">
    <source>
        <dbReference type="SAM" id="MobiDB-lite"/>
    </source>
</evidence>
<dbReference type="PATRIC" id="fig|1415168.3.peg.119"/>
<proteinExistence type="predicted"/>
<evidence type="ECO:0008006" key="5">
    <source>
        <dbReference type="Google" id="ProtNLM"/>
    </source>
</evidence>
<sequence length="394" mass="41293">MLRTNYLFLGELKMKKTKVISVLAVSVLSVSLLAACGSNNSSSSSDKKTEQSSKAEVFAGATQGTSNFSDLQKGFAKNGAWLNATKGDMNASGKTLTVEGLFLGDGQVARKLAIYNQDSSHKITARYTLTVDKIEVKSPGFYISNGTVKGNVDVFATGFHGQTGTGVEGQATIDGNLTFASQDLLDAYNKLPDAQKVKVTGTTSVVKGDVVSFKPGGITAGAHGNVTYSFEGNGTDTKTGATTGTADVSVLKKALGKNGAWLVATNADVDASGKDLTIDGTFLNEKAAVQRTLAMISQNDQHQVTKSYTLTVGRLIVNSPAFDLEGGNIKGDVYVGKDASIEARDMKGTDGKSIQSEITGNLYFATQEQLDTYKALPAANQFKVSGEVAVKAAN</sequence>
<comment type="caution">
    <text evidence="3">The sequence shown here is derived from an EMBL/GenBank/DDBJ whole genome shotgun (WGS) entry which is preliminary data.</text>
</comment>
<evidence type="ECO:0000256" key="2">
    <source>
        <dbReference type="SAM" id="SignalP"/>
    </source>
</evidence>
<organism evidence="3 4">
    <name type="scientific">Lactococcus cremoris subsp. cremoris GE214</name>
    <dbReference type="NCBI Taxonomy" id="1415168"/>
    <lineage>
        <taxon>Bacteria</taxon>
        <taxon>Bacillati</taxon>
        <taxon>Bacillota</taxon>
        <taxon>Bacilli</taxon>
        <taxon>Lactobacillales</taxon>
        <taxon>Streptococcaceae</taxon>
        <taxon>Lactococcus</taxon>
        <taxon>Lactococcus cremoris subsp. cremoris</taxon>
    </lineage>
</organism>
<feature type="signal peptide" evidence="2">
    <location>
        <begin position="1"/>
        <end position="34"/>
    </location>
</feature>
<dbReference type="EMBL" id="AZSI01000003">
    <property type="protein sequence ID" value="KEY63663.1"/>
    <property type="molecule type" value="Genomic_DNA"/>
</dbReference>
<accession>A0A084AED4</accession>
<dbReference type="Proteomes" id="UP000028401">
    <property type="component" value="Unassembled WGS sequence"/>
</dbReference>
<name>A0A084AED4_LACLC</name>
<feature type="region of interest" description="Disordered" evidence="1">
    <location>
        <begin position="37"/>
        <end position="56"/>
    </location>
</feature>
<reference evidence="3 4" key="1">
    <citation type="submission" date="2014-06" db="EMBL/GenBank/DDBJ databases">
        <title>Draft genome sequence of the putrescine producing strain Lactococcus lactis subsp cremoris GE214.</title>
        <authorList>
            <person name="Ladero V."/>
            <person name="Linares D.M."/>
            <person name="del Rio B."/>
            <person name="Mayo B."/>
            <person name="Martin M.C."/>
            <person name="Fernandez M."/>
            <person name="Alvarez M.A."/>
        </authorList>
    </citation>
    <scope>NUCLEOTIDE SEQUENCE [LARGE SCALE GENOMIC DNA]</scope>
    <source>
        <strain evidence="3 4">GE214</strain>
    </source>
</reference>
<evidence type="ECO:0000313" key="3">
    <source>
        <dbReference type="EMBL" id="KEY63663.1"/>
    </source>
</evidence>
<gene>
    <name evidence="3" type="ORF">U725_00111</name>
</gene>